<gene>
    <name evidence="2" type="ORF">AS030_17710</name>
</gene>
<protein>
    <recommendedName>
        <fullName evidence="1">CBS domain-containing protein</fullName>
    </recommendedName>
</protein>
<evidence type="ECO:0000259" key="1">
    <source>
        <dbReference type="Pfam" id="PF00571"/>
    </source>
</evidence>
<evidence type="ECO:0000313" key="2">
    <source>
        <dbReference type="EMBL" id="KSU82104.1"/>
    </source>
</evidence>
<feature type="domain" description="CBS" evidence="1">
    <location>
        <begin position="189"/>
        <end position="243"/>
    </location>
</feature>
<dbReference type="RefSeq" id="WP_061974070.1">
    <property type="nucleotide sequence ID" value="NZ_FMAV01000003.1"/>
</dbReference>
<reference evidence="2 3" key="1">
    <citation type="journal article" date="2014" name="Antonie Van Leeuwenhoek">
        <title>Fictibacillus enclensis sp. nov., isolated from marine sediment.</title>
        <authorList>
            <person name="Dastager S.G."/>
            <person name="Mawlankar R."/>
            <person name="Srinivasan K."/>
            <person name="Tang S.K."/>
            <person name="Lee J.C."/>
            <person name="Ramana V.V."/>
            <person name="Shouche Y.S."/>
        </authorList>
    </citation>
    <scope>NUCLEOTIDE SEQUENCE [LARGE SCALE GENOMIC DNA]</scope>
    <source>
        <strain evidence="2 3">NIO-1003</strain>
    </source>
</reference>
<dbReference type="SUPFAM" id="SSF54631">
    <property type="entry name" value="CBS-domain pair"/>
    <property type="match status" value="1"/>
</dbReference>
<dbReference type="OrthoDB" id="49104at2"/>
<dbReference type="InterPro" id="IPR046342">
    <property type="entry name" value="CBS_dom_sf"/>
</dbReference>
<comment type="caution">
    <text evidence="2">The sequence shown here is derived from an EMBL/GenBank/DDBJ whole genome shotgun (WGS) entry which is preliminary data.</text>
</comment>
<dbReference type="EMBL" id="LNQN01000005">
    <property type="protein sequence ID" value="KSU82104.1"/>
    <property type="molecule type" value="Genomic_DNA"/>
</dbReference>
<organism evidence="2 3">
    <name type="scientific">Fictibacillus enclensis</name>
    <dbReference type="NCBI Taxonomy" id="1017270"/>
    <lineage>
        <taxon>Bacteria</taxon>
        <taxon>Bacillati</taxon>
        <taxon>Bacillota</taxon>
        <taxon>Bacilli</taxon>
        <taxon>Bacillales</taxon>
        <taxon>Fictibacillaceae</taxon>
        <taxon>Fictibacillus</taxon>
    </lineage>
</organism>
<dbReference type="InterPro" id="IPR000644">
    <property type="entry name" value="CBS_dom"/>
</dbReference>
<keyword evidence="3" id="KW-1185">Reference proteome</keyword>
<dbReference type="AlphaFoldDB" id="A0A0V8J5F1"/>
<dbReference type="Proteomes" id="UP000054099">
    <property type="component" value="Unassembled WGS sequence"/>
</dbReference>
<feature type="domain" description="CBS" evidence="1">
    <location>
        <begin position="112"/>
        <end position="148"/>
    </location>
</feature>
<proteinExistence type="predicted"/>
<dbReference type="Pfam" id="PF00571">
    <property type="entry name" value="CBS"/>
    <property type="match status" value="2"/>
</dbReference>
<dbReference type="Gene3D" id="3.10.580.10">
    <property type="entry name" value="CBS-domain"/>
    <property type="match status" value="1"/>
</dbReference>
<sequence length="251" mass="29031">MHKPNMDQPTMTSNSESVERFEVAFNQIHHILKRLNPNEYNDAFMKLLTDSSRKHRVIQQVYYDLKQFAKLRNALVHEKMERKTFIATPHENTVLKIENIAKLLTKPPKVLDIATAFVVSVNLTTPLEDLIKIMGTSSYNQFPVYEKGVFQFLISEYGLTKWMAASIHKGSIHVEGKTVENLKPYEEHHNVVFVKRSMDIFELEDIYEESFQKKRKLEAVIVTENGSPLEAPLGIVTSWDLIEIDLLVSRD</sequence>
<evidence type="ECO:0000313" key="3">
    <source>
        <dbReference type="Proteomes" id="UP000054099"/>
    </source>
</evidence>
<name>A0A0V8J5F1_9BACL</name>
<accession>A0A0V8J5F1</accession>